<dbReference type="EMBL" id="JAANIT010000164">
    <property type="protein sequence ID" value="KAG1551168.1"/>
    <property type="molecule type" value="Genomic_DNA"/>
</dbReference>
<comment type="pathway">
    <text evidence="1">Secondary metabolite biosynthesis.</text>
</comment>
<keyword evidence="5" id="KW-0503">Monooxygenase</keyword>
<dbReference type="Proteomes" id="UP000717996">
    <property type="component" value="Unassembled WGS sequence"/>
</dbReference>
<evidence type="ECO:0000259" key="7">
    <source>
        <dbReference type="Pfam" id="PF01494"/>
    </source>
</evidence>
<dbReference type="InterPro" id="IPR002938">
    <property type="entry name" value="FAD-bd"/>
</dbReference>
<feature type="chain" id="PRO_5040343489" description="FAD-binding domain-containing protein" evidence="6">
    <location>
        <begin position="24"/>
        <end position="405"/>
    </location>
</feature>
<dbReference type="GO" id="GO:0004497">
    <property type="term" value="F:monooxygenase activity"/>
    <property type="evidence" value="ECO:0007669"/>
    <property type="project" value="UniProtKB-KW"/>
</dbReference>
<evidence type="ECO:0000256" key="3">
    <source>
        <dbReference type="ARBA" id="ARBA00022827"/>
    </source>
</evidence>
<accession>A0A9P6YKR5</accession>
<evidence type="ECO:0000256" key="2">
    <source>
        <dbReference type="ARBA" id="ARBA00022630"/>
    </source>
</evidence>
<dbReference type="OrthoDB" id="655030at2759"/>
<dbReference type="PANTHER" id="PTHR47178">
    <property type="entry name" value="MONOOXYGENASE, FAD-BINDING"/>
    <property type="match status" value="1"/>
</dbReference>
<organism evidence="8 9">
    <name type="scientific">Rhizopus oryzae</name>
    <name type="common">Mucormycosis agent</name>
    <name type="synonym">Rhizopus arrhizus var. delemar</name>
    <dbReference type="NCBI Taxonomy" id="64495"/>
    <lineage>
        <taxon>Eukaryota</taxon>
        <taxon>Fungi</taxon>
        <taxon>Fungi incertae sedis</taxon>
        <taxon>Mucoromycota</taxon>
        <taxon>Mucoromycotina</taxon>
        <taxon>Mucoromycetes</taxon>
        <taxon>Mucorales</taxon>
        <taxon>Mucorineae</taxon>
        <taxon>Rhizopodaceae</taxon>
        <taxon>Rhizopus</taxon>
    </lineage>
</organism>
<gene>
    <name evidence="8" type="ORF">G6F51_002010</name>
</gene>
<reference evidence="8" key="1">
    <citation type="journal article" date="2020" name="Microb. Genom.">
        <title>Genetic diversity of clinical and environmental Mucorales isolates obtained from an investigation of mucormycosis cases among solid organ transplant recipients.</title>
        <authorList>
            <person name="Nguyen M.H."/>
            <person name="Kaul D."/>
            <person name="Muto C."/>
            <person name="Cheng S.J."/>
            <person name="Richter R.A."/>
            <person name="Bruno V.M."/>
            <person name="Liu G."/>
            <person name="Beyhan S."/>
            <person name="Sundermann A.J."/>
            <person name="Mounaud S."/>
            <person name="Pasculle A.W."/>
            <person name="Nierman W.C."/>
            <person name="Driscoll E."/>
            <person name="Cumbie R."/>
            <person name="Clancy C.J."/>
            <person name="Dupont C.L."/>
        </authorList>
    </citation>
    <scope>NUCLEOTIDE SEQUENCE</scope>
    <source>
        <strain evidence="8">GL16</strain>
    </source>
</reference>
<keyword evidence="6" id="KW-0732">Signal</keyword>
<evidence type="ECO:0000313" key="9">
    <source>
        <dbReference type="Proteomes" id="UP000717996"/>
    </source>
</evidence>
<keyword evidence="4" id="KW-0560">Oxidoreductase</keyword>
<evidence type="ECO:0000256" key="6">
    <source>
        <dbReference type="SAM" id="SignalP"/>
    </source>
</evidence>
<protein>
    <recommendedName>
        <fullName evidence="7">FAD-binding domain-containing protein</fullName>
    </recommendedName>
</protein>
<name>A0A9P6YKR5_RHIOR</name>
<proteinExistence type="predicted"/>
<keyword evidence="3" id="KW-0274">FAD</keyword>
<evidence type="ECO:0000256" key="4">
    <source>
        <dbReference type="ARBA" id="ARBA00023002"/>
    </source>
</evidence>
<dbReference type="PANTHER" id="PTHR47178:SF4">
    <property type="entry name" value="FAD-DEPENDENT MONOOXYGENASE APTC"/>
    <property type="match status" value="1"/>
</dbReference>
<sequence>MTRFKVLIIGGGLSGLMLSNALGNKGVDCEVFERDSDPDSRHQGFSTTFHDGLKALREHLSKDQLQGFGKNVGVDHENNEGGVHFLFFDSQSNLELASFELPAYQGYRVNRKRFRNWLLKGAEKTVRWNKQMSHYEEFEDRVEVIFKDGTRTVGDLLVAADGCMSTIARQLLGDEKFNQLTQINPIHGYACCRWITESEWEQIAKKRNQITVVIGKATDDVSFSLFFSLNRIDRSRGKPFEVFWFLSRSDQEPLFIAPDGSNQTKVMNTLKSWASSAYEGAYRQLIVGTPDDTPVKRITIREREPVYDLLMSPHRRVVLIGDSAHPMTMFRGNGANQAILDAGSLANEIKNVVSGQKSLSKAVDDYYKEMIPRSRQAVVDSHIAAKVLHTEADEIIRFFENRTRK</sequence>
<comment type="caution">
    <text evidence="8">The sequence shown here is derived from an EMBL/GenBank/DDBJ whole genome shotgun (WGS) entry which is preliminary data.</text>
</comment>
<dbReference type="InterPro" id="IPR036188">
    <property type="entry name" value="FAD/NAD-bd_sf"/>
</dbReference>
<dbReference type="GO" id="GO:0071949">
    <property type="term" value="F:FAD binding"/>
    <property type="evidence" value="ECO:0007669"/>
    <property type="project" value="InterPro"/>
</dbReference>
<dbReference type="Gene3D" id="3.50.50.60">
    <property type="entry name" value="FAD/NAD(P)-binding domain"/>
    <property type="match status" value="1"/>
</dbReference>
<dbReference type="AlphaFoldDB" id="A0A9P6YKR5"/>
<evidence type="ECO:0000256" key="1">
    <source>
        <dbReference type="ARBA" id="ARBA00005179"/>
    </source>
</evidence>
<dbReference type="PRINTS" id="PR00420">
    <property type="entry name" value="RNGMNOXGNASE"/>
</dbReference>
<dbReference type="SUPFAM" id="SSF51905">
    <property type="entry name" value="FAD/NAD(P)-binding domain"/>
    <property type="match status" value="1"/>
</dbReference>
<evidence type="ECO:0000313" key="8">
    <source>
        <dbReference type="EMBL" id="KAG1551168.1"/>
    </source>
</evidence>
<keyword evidence="2" id="KW-0285">Flavoprotein</keyword>
<feature type="domain" description="FAD-binding" evidence="7">
    <location>
        <begin position="4"/>
        <end position="378"/>
    </location>
</feature>
<evidence type="ECO:0000256" key="5">
    <source>
        <dbReference type="ARBA" id="ARBA00023033"/>
    </source>
</evidence>
<dbReference type="Pfam" id="PF01494">
    <property type="entry name" value="FAD_binding_3"/>
    <property type="match status" value="1"/>
</dbReference>
<feature type="signal peptide" evidence="6">
    <location>
        <begin position="1"/>
        <end position="23"/>
    </location>
</feature>